<sequence length="614" mass="70973">MDVYNTDIVKKWVLVGHTFVLLAAFSSIFWQIPGLYGDHGLVPIAPKLNCDSPSPLQCRLPLLQIFSRKLSLSPVGALQFTAALGICICVLLAFIPKMRNLPMFMALFMLYSAINQGGDVFMGYQWDSLLLETTSYVAILAWFKDGPADSIPLYGLLTLGMRLIFSIGATKYQTSEADYFDFKAFNRQFETQPLPSTMSFLAHSLPSLSKMFLSVLSLSFELLAPPFMLIPLRPLRWGLFMCYLIAFVFMVIFGNYGFYPFNAIVLLIPLLEVRPQDPLFELISLGAVSVGLFLFLFDFIPSDNSGNFGVSLKSLNGFLDFYIPLILMAVFLLFLFTVITAVVRILQDDRSVSNFFHLLFSTFAIGTFVFYGMIQLSPLNKSFEFHLRPYSNIVKNARTMQEWNLANQYGHKRRHGKFDVRYEIIIEGTNSLNDTWKEIEFYAKPGNIFQFPPFLAFYHPRLDWQMSWAAQGTYQQNPFFMSLMYHLLENTPEVVNLLSNYPFKNKDKQMNFIRAHLFVYKFSTKKTNSAVWSRTYAETYMSEFNKENTALIAYLEQSRLLVKESPKPKRRYLERLMSHLQKWAMSYGQRDFCWILVMTAVVIVFWQNYYDGEE</sequence>
<comment type="similarity">
    <text evidence="2 8">Belongs to the lipase maturation factor family.</text>
</comment>
<dbReference type="InterPro" id="IPR057434">
    <property type="entry name" value="LMF1/2_N"/>
</dbReference>
<comment type="subcellular location">
    <subcellularLocation>
        <location evidence="1 8">Endoplasmic reticulum membrane</location>
        <topology evidence="1 8">Multi-pass membrane protein</topology>
    </subcellularLocation>
</comment>
<dbReference type="EMBL" id="CADEPM010000002">
    <property type="protein sequence ID" value="CAB3400329.1"/>
    <property type="molecule type" value="Genomic_DNA"/>
</dbReference>
<feature type="transmembrane region" description="Helical" evidence="8">
    <location>
        <begin position="107"/>
        <end position="126"/>
    </location>
</feature>
<comment type="caution">
    <text evidence="11">The sequence shown here is derived from an EMBL/GenBank/DDBJ whole genome shotgun (WGS) entry which is preliminary data.</text>
</comment>
<feature type="transmembrane region" description="Helical" evidence="8">
    <location>
        <begin position="321"/>
        <end position="343"/>
    </location>
</feature>
<proteinExistence type="inferred from homology"/>
<keyword evidence="6 8" id="KW-0472">Membrane</keyword>
<dbReference type="PANTHER" id="PTHR14463:SF5">
    <property type="entry name" value="LIPASE MATURATION FACTOR 2"/>
    <property type="match status" value="1"/>
</dbReference>
<dbReference type="GO" id="GO:0051604">
    <property type="term" value="P:protein maturation"/>
    <property type="evidence" value="ECO:0007669"/>
    <property type="project" value="InterPro"/>
</dbReference>
<evidence type="ECO:0000256" key="4">
    <source>
        <dbReference type="ARBA" id="ARBA00022824"/>
    </source>
</evidence>
<evidence type="ECO:0000259" key="10">
    <source>
        <dbReference type="Pfam" id="PF25179"/>
    </source>
</evidence>
<evidence type="ECO:0000256" key="3">
    <source>
        <dbReference type="ARBA" id="ARBA00022692"/>
    </source>
</evidence>
<evidence type="ECO:0000313" key="12">
    <source>
        <dbReference type="Proteomes" id="UP000494206"/>
    </source>
</evidence>
<feature type="transmembrane region" description="Helical" evidence="8">
    <location>
        <begin position="12"/>
        <end position="32"/>
    </location>
</feature>
<organism evidence="11 12">
    <name type="scientific">Caenorhabditis bovis</name>
    <dbReference type="NCBI Taxonomy" id="2654633"/>
    <lineage>
        <taxon>Eukaryota</taxon>
        <taxon>Metazoa</taxon>
        <taxon>Ecdysozoa</taxon>
        <taxon>Nematoda</taxon>
        <taxon>Chromadorea</taxon>
        <taxon>Rhabditida</taxon>
        <taxon>Rhabditina</taxon>
        <taxon>Rhabditomorpha</taxon>
        <taxon>Rhabditoidea</taxon>
        <taxon>Rhabditidae</taxon>
        <taxon>Peloderinae</taxon>
        <taxon>Caenorhabditis</taxon>
    </lineage>
</organism>
<keyword evidence="7" id="KW-0325">Glycoprotein</keyword>
<keyword evidence="12" id="KW-1185">Reference proteome</keyword>
<dbReference type="Pfam" id="PF25179">
    <property type="entry name" value="LMF1_C"/>
    <property type="match status" value="1"/>
</dbReference>
<accession>A0A8S1EJG6</accession>
<gene>
    <name evidence="11" type="ORF">CBOVIS_LOCUS3293</name>
</gene>
<evidence type="ECO:0000313" key="11">
    <source>
        <dbReference type="EMBL" id="CAB3400329.1"/>
    </source>
</evidence>
<evidence type="ECO:0000256" key="7">
    <source>
        <dbReference type="ARBA" id="ARBA00023180"/>
    </source>
</evidence>
<feature type="domain" description="Lipase maturation factor 1/2 N-terminal" evidence="9">
    <location>
        <begin position="123"/>
        <end position="272"/>
    </location>
</feature>
<feature type="transmembrane region" description="Helical" evidence="8">
    <location>
        <begin position="355"/>
        <end position="374"/>
    </location>
</feature>
<evidence type="ECO:0000256" key="5">
    <source>
        <dbReference type="ARBA" id="ARBA00022989"/>
    </source>
</evidence>
<evidence type="ECO:0000256" key="2">
    <source>
        <dbReference type="ARBA" id="ARBA00005512"/>
    </source>
</evidence>
<dbReference type="GO" id="GO:0005789">
    <property type="term" value="C:endoplasmic reticulum membrane"/>
    <property type="evidence" value="ECO:0007669"/>
    <property type="project" value="UniProtKB-SubCell"/>
</dbReference>
<name>A0A8S1EJG6_9PELO</name>
<protein>
    <recommendedName>
        <fullName evidence="8">Lipase maturation factor</fullName>
    </recommendedName>
</protein>
<feature type="transmembrane region" description="Helical" evidence="8">
    <location>
        <begin position="76"/>
        <end position="95"/>
    </location>
</feature>
<evidence type="ECO:0000256" key="1">
    <source>
        <dbReference type="ARBA" id="ARBA00004477"/>
    </source>
</evidence>
<keyword evidence="3 8" id="KW-0812">Transmembrane</keyword>
<evidence type="ECO:0000259" key="9">
    <source>
        <dbReference type="Pfam" id="PF06762"/>
    </source>
</evidence>
<keyword evidence="5 8" id="KW-1133">Transmembrane helix</keyword>
<feature type="domain" description="Lipase maturation factor 1/2 C-terminal" evidence="10">
    <location>
        <begin position="405"/>
        <end position="541"/>
    </location>
</feature>
<dbReference type="Proteomes" id="UP000494206">
    <property type="component" value="Unassembled WGS sequence"/>
</dbReference>
<reference evidence="11 12" key="1">
    <citation type="submission" date="2020-04" db="EMBL/GenBank/DDBJ databases">
        <authorList>
            <person name="Laetsch R D."/>
            <person name="Stevens L."/>
            <person name="Kumar S."/>
            <person name="Blaxter L. M."/>
        </authorList>
    </citation>
    <scope>NUCLEOTIDE SEQUENCE [LARGE SCALE GENOMIC DNA]</scope>
</reference>
<feature type="transmembrane region" description="Helical" evidence="8">
    <location>
        <begin position="279"/>
        <end position="300"/>
    </location>
</feature>
<dbReference type="OrthoDB" id="434126at2759"/>
<comment type="function">
    <text evidence="8">Involved in the maturation of specific proteins in the endoplasmic reticulum.</text>
</comment>
<feature type="transmembrane region" description="Helical" evidence="8">
    <location>
        <begin position="237"/>
        <end position="259"/>
    </location>
</feature>
<dbReference type="InterPro" id="IPR009613">
    <property type="entry name" value="LMF"/>
</dbReference>
<dbReference type="PANTHER" id="PTHR14463">
    <property type="entry name" value="LIPASE MATURATION FACTOR"/>
    <property type="match status" value="1"/>
</dbReference>
<evidence type="ECO:0000256" key="6">
    <source>
        <dbReference type="ARBA" id="ARBA00023136"/>
    </source>
</evidence>
<evidence type="ECO:0000256" key="8">
    <source>
        <dbReference type="RuleBase" id="RU361229"/>
    </source>
</evidence>
<dbReference type="AlphaFoldDB" id="A0A8S1EJG6"/>
<dbReference type="Pfam" id="PF06762">
    <property type="entry name" value="LMF1"/>
    <property type="match status" value="1"/>
</dbReference>
<dbReference type="InterPro" id="IPR057433">
    <property type="entry name" value="LMF1/2_C"/>
</dbReference>
<keyword evidence="4 8" id="KW-0256">Endoplasmic reticulum</keyword>